<dbReference type="STRING" id="644282.Deba_0249"/>
<sequence length="188" mass="21231">MNSPEWNVNWRAAFEWAQQAGRPVLIDFHLPECVGCRMMEAETFPDRDVRATIDGHMTPLRVHADALPHSEDYGVRWTPWLVVAAADGRQLQAAAGFQPAAELTPWLLLGLAKFEMLERRWLGALNHLERVISLHPKSAAAAEAVFLRGVAGYRQSAQALHLKSAYRKLTEEYPTSVWAGRARPYKNF</sequence>
<evidence type="ECO:0000313" key="2">
    <source>
        <dbReference type="EMBL" id="ADK83626.1"/>
    </source>
</evidence>
<dbReference type="Pfam" id="PF13098">
    <property type="entry name" value="Thioredoxin_2"/>
    <property type="match status" value="1"/>
</dbReference>
<protein>
    <recommendedName>
        <fullName evidence="1">Thioredoxin-like fold domain-containing protein</fullName>
    </recommendedName>
</protein>
<dbReference type="HOGENOM" id="CLU_124905_0_0_7"/>
<accession>E1QGB4</accession>
<proteinExistence type="predicted"/>
<dbReference type="eggNOG" id="COG1331">
    <property type="taxonomic scope" value="Bacteria"/>
</dbReference>
<dbReference type="EMBL" id="CP002085">
    <property type="protein sequence ID" value="ADK83626.1"/>
    <property type="molecule type" value="Genomic_DNA"/>
</dbReference>
<feature type="domain" description="Thioredoxin-like fold" evidence="1">
    <location>
        <begin position="17"/>
        <end position="107"/>
    </location>
</feature>
<dbReference type="SUPFAM" id="SSF52833">
    <property type="entry name" value="Thioredoxin-like"/>
    <property type="match status" value="1"/>
</dbReference>
<dbReference type="InterPro" id="IPR036249">
    <property type="entry name" value="Thioredoxin-like_sf"/>
</dbReference>
<gene>
    <name evidence="2" type="ordered locus">Deba_0249</name>
</gene>
<dbReference type="Gene3D" id="1.25.40.10">
    <property type="entry name" value="Tetratricopeptide repeat domain"/>
    <property type="match status" value="1"/>
</dbReference>
<dbReference type="InterPro" id="IPR011990">
    <property type="entry name" value="TPR-like_helical_dom_sf"/>
</dbReference>
<keyword evidence="3" id="KW-1185">Reference proteome</keyword>
<dbReference type="Proteomes" id="UP000009047">
    <property type="component" value="Chromosome"/>
</dbReference>
<reference evidence="2 3" key="1">
    <citation type="journal article" date="2010" name="Stand. Genomic Sci.">
        <title>Complete genome sequence of Desulfarculus baarsii type strain (2st14).</title>
        <authorList>
            <person name="Sun H."/>
            <person name="Spring S."/>
            <person name="Lapidus A."/>
            <person name="Davenport K."/>
            <person name="Del Rio T.G."/>
            <person name="Tice H."/>
            <person name="Nolan M."/>
            <person name="Copeland A."/>
            <person name="Cheng J.F."/>
            <person name="Lucas S."/>
            <person name="Tapia R."/>
            <person name="Goodwin L."/>
            <person name="Pitluck S."/>
            <person name="Ivanova N."/>
            <person name="Pagani I."/>
            <person name="Mavromatis K."/>
            <person name="Ovchinnikova G."/>
            <person name="Pati A."/>
            <person name="Chen A."/>
            <person name="Palaniappan K."/>
            <person name="Hauser L."/>
            <person name="Chang Y.J."/>
            <person name="Jeffries C.D."/>
            <person name="Detter J.C."/>
            <person name="Han C."/>
            <person name="Rohde M."/>
            <person name="Brambilla E."/>
            <person name="Goker M."/>
            <person name="Woyke T."/>
            <person name="Bristow J."/>
            <person name="Eisen J.A."/>
            <person name="Markowitz V."/>
            <person name="Hugenholtz P."/>
            <person name="Kyrpides N.C."/>
            <person name="Klenk H.P."/>
            <person name="Land M."/>
        </authorList>
    </citation>
    <scope>NUCLEOTIDE SEQUENCE [LARGE SCALE GENOMIC DNA]</scope>
    <source>
        <strain evidence="3">ATCC 33931 / DSM 2075 / LMG 7858 / VKM B-1802 / 2st14</strain>
    </source>
</reference>
<dbReference type="InterPro" id="IPR012336">
    <property type="entry name" value="Thioredoxin-like_fold"/>
</dbReference>
<name>E1QGB4_DESB2</name>
<dbReference type="AlphaFoldDB" id="E1QGB4"/>
<evidence type="ECO:0000259" key="1">
    <source>
        <dbReference type="Pfam" id="PF13098"/>
    </source>
</evidence>
<dbReference type="RefSeq" id="WP_013257082.1">
    <property type="nucleotide sequence ID" value="NC_014365.1"/>
</dbReference>
<dbReference type="OrthoDB" id="9811036at2"/>
<evidence type="ECO:0000313" key="3">
    <source>
        <dbReference type="Proteomes" id="UP000009047"/>
    </source>
</evidence>
<dbReference type="KEGG" id="dbr:Deba_0249"/>
<dbReference type="Gene3D" id="3.40.30.10">
    <property type="entry name" value="Glutaredoxin"/>
    <property type="match status" value="1"/>
</dbReference>
<organism evidence="2 3">
    <name type="scientific">Desulfarculus baarsii (strain ATCC 33931 / DSM 2075 / LMG 7858 / VKM B-1802 / 2st14)</name>
    <dbReference type="NCBI Taxonomy" id="644282"/>
    <lineage>
        <taxon>Bacteria</taxon>
        <taxon>Pseudomonadati</taxon>
        <taxon>Thermodesulfobacteriota</taxon>
        <taxon>Desulfarculia</taxon>
        <taxon>Desulfarculales</taxon>
        <taxon>Desulfarculaceae</taxon>
        <taxon>Desulfarculus</taxon>
    </lineage>
</organism>